<organism evidence="10 11">
    <name type="scientific">Fraserbacteria sp. (strain RBG_16_55_9)</name>
    <dbReference type="NCBI Taxonomy" id="1817864"/>
    <lineage>
        <taxon>Bacteria</taxon>
        <taxon>Candidatus Fraseribacteriota</taxon>
    </lineage>
</organism>
<name>A0A1F5V1R9_FRAXR</name>
<dbReference type="EMBL" id="MFGX01000014">
    <property type="protein sequence ID" value="OGF57363.1"/>
    <property type="molecule type" value="Genomic_DNA"/>
</dbReference>
<gene>
    <name evidence="10" type="ORF">A2Z21_02195</name>
</gene>
<dbReference type="SUPFAM" id="SSF52096">
    <property type="entry name" value="ClpP/crotonase"/>
    <property type="match status" value="1"/>
</dbReference>
<dbReference type="Pfam" id="PF01957">
    <property type="entry name" value="NfeD"/>
    <property type="match status" value="1"/>
</dbReference>
<dbReference type="Pfam" id="PF24961">
    <property type="entry name" value="NfeD_membrane"/>
    <property type="match status" value="1"/>
</dbReference>
<evidence type="ECO:0000256" key="2">
    <source>
        <dbReference type="ARBA" id="ARBA00022692"/>
    </source>
</evidence>
<dbReference type="InterPro" id="IPR056738">
    <property type="entry name" value="NfeD1b_N"/>
</dbReference>
<feature type="domain" description="NfeD1b N-terminal" evidence="9">
    <location>
        <begin position="27"/>
        <end position="133"/>
    </location>
</feature>
<dbReference type="Pfam" id="PF25145">
    <property type="entry name" value="NfeD1b_N"/>
    <property type="match status" value="1"/>
</dbReference>
<evidence type="ECO:0000256" key="1">
    <source>
        <dbReference type="ARBA" id="ARBA00004141"/>
    </source>
</evidence>
<evidence type="ECO:0000256" key="3">
    <source>
        <dbReference type="ARBA" id="ARBA00022989"/>
    </source>
</evidence>
<feature type="domain" description="NfeD-like C-terminal" evidence="7">
    <location>
        <begin position="388"/>
        <end position="443"/>
    </location>
</feature>
<dbReference type="Gene3D" id="3.90.226.10">
    <property type="entry name" value="2-enoyl-CoA Hydratase, Chain A, domain 1"/>
    <property type="match status" value="1"/>
</dbReference>
<dbReference type="CDD" id="cd07020">
    <property type="entry name" value="Clp_protease_NfeD_1"/>
    <property type="match status" value="1"/>
</dbReference>
<feature type="transmembrane region" description="Helical" evidence="6">
    <location>
        <begin position="352"/>
        <end position="372"/>
    </location>
</feature>
<dbReference type="AlphaFoldDB" id="A0A1F5V1R9"/>
<dbReference type="InterPro" id="IPR012340">
    <property type="entry name" value="NA-bd_OB-fold"/>
</dbReference>
<dbReference type="Gene3D" id="2.40.50.140">
    <property type="entry name" value="Nucleic acid-binding proteins"/>
    <property type="match status" value="1"/>
</dbReference>
<dbReference type="PANTHER" id="PTHR33507:SF4">
    <property type="entry name" value="NODULATION COMPETITIVENESS PROTEIN NFED"/>
    <property type="match status" value="1"/>
</dbReference>
<sequence>MQWVLVLLAGIALSIPGQSQSPAQGPIHILTLKASINPVTKDYLVHNIERAEREGATLVLIQLDTPGGLVSSTKDIVDAMLNSKVPIVVWVGPAGAWAASAGTFITMAAHVAVMAHGATIGAAHPVNIDGSSPSEQPTPEEKDPSQEEKPKESGDAVTQKVTNFTAEWAREIAKVRGRDPDWAEAAVRSSVTAGWEEALNKKIIDLVADSQEELLTKLNGYLLSDGRMLITERVPLKNLPMSWREQLLNYLADPNLVYILLMIGIYGLIYEFLSPTIGLGFILGGISLLLAFLGLQVLPINLVGLALIFFGVLLMILDVFTPTHGILTTGGVLSLLVGSFTLFEIPDANLQLSMWNILATVGVVAALFVFIASKGLLAQRRMPVTGIEGMIGTMGVVKEELNPRGRVLVKGEYWWATSADGQPIRNGEEVVIERVERGRLLVHRHS</sequence>
<evidence type="ECO:0000256" key="6">
    <source>
        <dbReference type="SAM" id="Phobius"/>
    </source>
</evidence>
<proteinExistence type="predicted"/>
<dbReference type="PANTHER" id="PTHR33507">
    <property type="entry name" value="INNER MEMBRANE PROTEIN YBBJ"/>
    <property type="match status" value="1"/>
</dbReference>
<comment type="subcellular location">
    <subcellularLocation>
        <location evidence="1">Membrane</location>
        <topology evidence="1">Multi-pass membrane protein</topology>
    </subcellularLocation>
</comment>
<dbReference type="SUPFAM" id="SSF141322">
    <property type="entry name" value="NfeD domain-like"/>
    <property type="match status" value="1"/>
</dbReference>
<keyword evidence="4 6" id="KW-0472">Membrane</keyword>
<feature type="transmembrane region" description="Helical" evidence="6">
    <location>
        <begin position="247"/>
        <end position="269"/>
    </location>
</feature>
<evidence type="ECO:0000259" key="8">
    <source>
        <dbReference type="Pfam" id="PF24961"/>
    </source>
</evidence>
<dbReference type="Proteomes" id="UP000179157">
    <property type="component" value="Unassembled WGS sequence"/>
</dbReference>
<evidence type="ECO:0000256" key="5">
    <source>
        <dbReference type="SAM" id="MobiDB-lite"/>
    </source>
</evidence>
<feature type="region of interest" description="Disordered" evidence="5">
    <location>
        <begin position="124"/>
        <end position="158"/>
    </location>
</feature>
<keyword evidence="3 6" id="KW-1133">Transmembrane helix</keyword>
<evidence type="ECO:0000313" key="10">
    <source>
        <dbReference type="EMBL" id="OGF57363.1"/>
    </source>
</evidence>
<evidence type="ECO:0000259" key="9">
    <source>
        <dbReference type="Pfam" id="PF25145"/>
    </source>
</evidence>
<evidence type="ECO:0000259" key="7">
    <source>
        <dbReference type="Pfam" id="PF01957"/>
    </source>
</evidence>
<comment type="caution">
    <text evidence="10">The sequence shown here is derived from an EMBL/GenBank/DDBJ whole genome shotgun (WGS) entry which is preliminary data.</text>
</comment>
<reference evidence="10 11" key="1">
    <citation type="journal article" date="2016" name="Nat. Commun.">
        <title>Thousands of microbial genomes shed light on interconnected biogeochemical processes in an aquifer system.</title>
        <authorList>
            <person name="Anantharaman K."/>
            <person name="Brown C.T."/>
            <person name="Hug L.A."/>
            <person name="Sharon I."/>
            <person name="Castelle C.J."/>
            <person name="Probst A.J."/>
            <person name="Thomas B.C."/>
            <person name="Singh A."/>
            <person name="Wilkins M.J."/>
            <person name="Karaoz U."/>
            <person name="Brodie E.L."/>
            <person name="Williams K.H."/>
            <person name="Hubbard S.S."/>
            <person name="Banfield J.F."/>
        </authorList>
    </citation>
    <scope>NUCLEOTIDE SEQUENCE [LARGE SCALE GENOMIC DNA]</scope>
    <source>
        <strain evidence="11">RBG_16_55_9</strain>
    </source>
</reference>
<keyword evidence="2 6" id="KW-0812">Transmembrane</keyword>
<feature type="transmembrane region" description="Helical" evidence="6">
    <location>
        <begin position="276"/>
        <end position="294"/>
    </location>
</feature>
<dbReference type="GO" id="GO:0016020">
    <property type="term" value="C:membrane"/>
    <property type="evidence" value="ECO:0007669"/>
    <property type="project" value="UniProtKB-SubCell"/>
</dbReference>
<evidence type="ECO:0000256" key="4">
    <source>
        <dbReference type="ARBA" id="ARBA00023136"/>
    </source>
</evidence>
<dbReference type="InterPro" id="IPR029045">
    <property type="entry name" value="ClpP/crotonase-like_dom_sf"/>
</dbReference>
<protein>
    <submittedName>
        <fullName evidence="10">Uncharacterized protein</fullName>
    </submittedName>
</protein>
<accession>A0A1F5V1R9</accession>
<dbReference type="InterPro" id="IPR052165">
    <property type="entry name" value="Membrane_assoc_protease"/>
</dbReference>
<feature type="compositionally biased region" description="Basic and acidic residues" evidence="5">
    <location>
        <begin position="139"/>
        <end position="154"/>
    </location>
</feature>
<evidence type="ECO:0000313" key="11">
    <source>
        <dbReference type="Proteomes" id="UP000179157"/>
    </source>
</evidence>
<dbReference type="InterPro" id="IPR056739">
    <property type="entry name" value="NfeD_membrane"/>
</dbReference>
<dbReference type="InterPro" id="IPR002810">
    <property type="entry name" value="NfeD-like_C"/>
</dbReference>
<feature type="domain" description="NfeD integral membrane" evidence="8">
    <location>
        <begin position="255"/>
        <end position="372"/>
    </location>
</feature>
<feature type="transmembrane region" description="Helical" evidence="6">
    <location>
        <begin position="300"/>
        <end position="320"/>
    </location>
</feature>